<dbReference type="EMBL" id="LMXB01000031">
    <property type="protein sequence ID" value="KUO20848.1"/>
    <property type="molecule type" value="Genomic_DNA"/>
</dbReference>
<name>A0A101V1Q2_9ACTN</name>
<dbReference type="SUPFAM" id="SSF52540">
    <property type="entry name" value="P-loop containing nucleoside triphosphate hydrolases"/>
    <property type="match status" value="1"/>
</dbReference>
<keyword evidence="3" id="KW-1185">Reference proteome</keyword>
<dbReference type="InterPro" id="IPR003615">
    <property type="entry name" value="HNH_nuc"/>
</dbReference>
<evidence type="ECO:0000313" key="3">
    <source>
        <dbReference type="Proteomes" id="UP000053260"/>
    </source>
</evidence>
<dbReference type="InterPro" id="IPR014001">
    <property type="entry name" value="Helicase_ATP-bd"/>
</dbReference>
<dbReference type="GO" id="GO:0004519">
    <property type="term" value="F:endonuclease activity"/>
    <property type="evidence" value="ECO:0007669"/>
    <property type="project" value="InterPro"/>
</dbReference>
<dbReference type="GO" id="GO:0016787">
    <property type="term" value="F:hydrolase activity"/>
    <property type="evidence" value="ECO:0007669"/>
    <property type="project" value="InterPro"/>
</dbReference>
<dbReference type="RefSeq" id="WP_159054551.1">
    <property type="nucleotide sequence ID" value="NZ_KQ949080.1"/>
</dbReference>
<dbReference type="OrthoDB" id="5177627at2"/>
<dbReference type="InterPro" id="IPR027417">
    <property type="entry name" value="P-loop_NTPase"/>
</dbReference>
<dbReference type="PANTHER" id="PTHR47396">
    <property type="entry name" value="TYPE I RESTRICTION ENZYME ECOKI R PROTEIN"/>
    <property type="match status" value="1"/>
</dbReference>
<dbReference type="GO" id="GO:0003677">
    <property type="term" value="F:DNA binding"/>
    <property type="evidence" value="ECO:0007669"/>
    <property type="project" value="InterPro"/>
</dbReference>
<accession>A0A101V1Q2</accession>
<dbReference type="InterPro" id="IPR006935">
    <property type="entry name" value="Helicase/UvrB_N"/>
</dbReference>
<dbReference type="SMART" id="SM00487">
    <property type="entry name" value="DEXDc"/>
    <property type="match status" value="1"/>
</dbReference>
<dbReference type="STRING" id="909626.AQJ91_13195"/>
<feature type="domain" description="Helicase ATP-binding" evidence="1">
    <location>
        <begin position="85"/>
        <end position="226"/>
    </location>
</feature>
<dbReference type="InterPro" id="IPR050742">
    <property type="entry name" value="Helicase_Restrict-Modif_Enz"/>
</dbReference>
<dbReference type="PANTHER" id="PTHR47396:SF2">
    <property type="entry name" value="HELICASE ATP-BINDING DOMAIN-CONTAINING PROTEIN"/>
    <property type="match status" value="1"/>
</dbReference>
<reference evidence="2 3" key="1">
    <citation type="submission" date="2015-10" db="EMBL/GenBank/DDBJ databases">
        <title>Draft genome sequence of Streptomyces sp. RV15, isolated from a marine sponge.</title>
        <authorList>
            <person name="Ruckert C."/>
            <person name="Abdelmohsen U.R."/>
            <person name="Winkler A."/>
            <person name="Hentschel U."/>
            <person name="Kalinowski J."/>
            <person name="Kampfer P."/>
            <person name="Glaeser S."/>
        </authorList>
    </citation>
    <scope>NUCLEOTIDE SEQUENCE [LARGE SCALE GENOMIC DNA]</scope>
    <source>
        <strain evidence="2 3">RV15</strain>
    </source>
</reference>
<dbReference type="GO" id="GO:0005829">
    <property type="term" value="C:cytosol"/>
    <property type="evidence" value="ECO:0007669"/>
    <property type="project" value="TreeGrafter"/>
</dbReference>
<dbReference type="Pfam" id="PF01844">
    <property type="entry name" value="HNH"/>
    <property type="match status" value="1"/>
</dbReference>
<dbReference type="SMART" id="SM00507">
    <property type="entry name" value="HNHc"/>
    <property type="match status" value="1"/>
</dbReference>
<organism evidence="2 3">
    <name type="scientific">Streptomyces dysideae</name>
    <dbReference type="NCBI Taxonomy" id="909626"/>
    <lineage>
        <taxon>Bacteria</taxon>
        <taxon>Bacillati</taxon>
        <taxon>Actinomycetota</taxon>
        <taxon>Actinomycetes</taxon>
        <taxon>Kitasatosporales</taxon>
        <taxon>Streptomycetaceae</taxon>
        <taxon>Streptomyces</taxon>
    </lineage>
</organism>
<dbReference type="InterPro" id="IPR002711">
    <property type="entry name" value="HNH"/>
</dbReference>
<evidence type="ECO:0000259" key="1">
    <source>
        <dbReference type="PROSITE" id="PS51192"/>
    </source>
</evidence>
<dbReference type="PROSITE" id="PS51192">
    <property type="entry name" value="HELICASE_ATP_BIND_1"/>
    <property type="match status" value="1"/>
</dbReference>
<gene>
    <name evidence="2" type="ORF">AQJ91_13195</name>
</gene>
<dbReference type="GO" id="GO:0008270">
    <property type="term" value="F:zinc ion binding"/>
    <property type="evidence" value="ECO:0007669"/>
    <property type="project" value="InterPro"/>
</dbReference>
<dbReference type="Pfam" id="PF04851">
    <property type="entry name" value="ResIII"/>
    <property type="match status" value="1"/>
</dbReference>
<dbReference type="Gene3D" id="1.10.30.50">
    <property type="match status" value="1"/>
</dbReference>
<proteinExistence type="predicted"/>
<evidence type="ECO:0000313" key="2">
    <source>
        <dbReference type="EMBL" id="KUO20848.1"/>
    </source>
</evidence>
<comment type="caution">
    <text evidence="2">The sequence shown here is derived from an EMBL/GenBank/DDBJ whole genome shotgun (WGS) entry which is preliminary data.</text>
</comment>
<dbReference type="CDD" id="cd00085">
    <property type="entry name" value="HNHc"/>
    <property type="match status" value="1"/>
</dbReference>
<protein>
    <recommendedName>
        <fullName evidence="1">Helicase ATP-binding domain-containing protein</fullName>
    </recommendedName>
</protein>
<dbReference type="Proteomes" id="UP000053260">
    <property type="component" value="Unassembled WGS sequence"/>
</dbReference>
<sequence>MTASPPRRRFNATERTVLFLAADGRCSHCGTELQPSWHGDHVNPYSAGGPTDIINGQALCPTCNLKKGRSVVKGAREWQNQAHDKFFANATKDYLVSATPGAGKTYFALKLAKRLIQEHTAERIIVVVPTDALRLQWADSAGNVGLNLMPVTDPEDYGKPGYQGYVVTYAQVARGIGSEKVRYLTRRPTVALLDEIHHAGENKSWGEGLTQALEHAVHRIALTGTPWRKDGASPIPFVRYDRDGKVEVDYAYEYGTAVADGVCRRIEFHAYDGEAKWTDCGKVSTAALGGELADDDIAAALDAVLEPTHKWIPALLAQANTALDELRTEVPDAGGLVVAHEKWHARAYANLLRQLTGESPIVVLSDDPEAKDNIDRFREARSKWLVAVRMVSEGVDIPRLAVGVYATKIRTPLFFRQVVGRFVRIREDEEFNARLFIPAIPSIMEHGRAIEEELRHQLEIEAERVERVRDSGDSGGGMLDLRIPLDATEAVFDRAIVDGDEVTPVEVAKAAAWLRANGIPSTYAVNAARGLRSAPVGAVAVVENPKPTPAPAPPRHRAERMLRGEIDTLVGKLAYRRGMPKKDVNLQLIREGWPTRSKATVEQLRRQKSHLMRILGES</sequence>
<dbReference type="Gene3D" id="3.40.50.300">
    <property type="entry name" value="P-loop containing nucleotide triphosphate hydrolases"/>
    <property type="match status" value="2"/>
</dbReference>
<dbReference type="GO" id="GO:0005524">
    <property type="term" value="F:ATP binding"/>
    <property type="evidence" value="ECO:0007669"/>
    <property type="project" value="InterPro"/>
</dbReference>
<dbReference type="AlphaFoldDB" id="A0A101V1Q2"/>